<keyword evidence="1" id="KW-0175">Coiled coil</keyword>
<organism evidence="2 3">
    <name type="scientific">Bacillus toyonensis</name>
    <dbReference type="NCBI Taxonomy" id="155322"/>
    <lineage>
        <taxon>Bacteria</taxon>
        <taxon>Bacillati</taxon>
        <taxon>Bacillota</taxon>
        <taxon>Bacilli</taxon>
        <taxon>Bacillales</taxon>
        <taxon>Bacillaceae</taxon>
        <taxon>Bacillus</taxon>
        <taxon>Bacillus cereus group</taxon>
    </lineage>
</organism>
<evidence type="ECO:0000256" key="1">
    <source>
        <dbReference type="SAM" id="Coils"/>
    </source>
</evidence>
<proteinExistence type="predicted"/>
<name>A0ABX6GFI1_9BACI</name>
<keyword evidence="3" id="KW-1185">Reference proteome</keyword>
<gene>
    <name evidence="2" type="ORF">GPA05_25385</name>
</gene>
<protein>
    <submittedName>
        <fullName evidence="2">Uncharacterized protein</fullName>
    </submittedName>
</protein>
<evidence type="ECO:0000313" key="2">
    <source>
        <dbReference type="EMBL" id="QHA20214.1"/>
    </source>
</evidence>
<accession>A0ABX6GFI1</accession>
<dbReference type="EMBL" id="CP047044">
    <property type="protein sequence ID" value="QHA20214.1"/>
    <property type="molecule type" value="Genomic_DNA"/>
</dbReference>
<feature type="coiled-coil region" evidence="1">
    <location>
        <begin position="65"/>
        <end position="112"/>
    </location>
</feature>
<sequence length="121" mass="13497">MNTTHTGTLSAYEMLSVAYNRGLTQSEKMEAVTQLEARKKQQAGETVQGINPLMLSQAYGESTSRREEKEQAAELEAKMKRLADLEAKAQAAQEAHIQKQQQEARLERLAHLEQAEKAGLI</sequence>
<reference evidence="2 3" key="1">
    <citation type="submission" date="2019-12" db="EMBL/GenBank/DDBJ databases">
        <title>Bacillus toyonensis BV-17 genome.</title>
        <authorList>
            <person name="Chen J."/>
        </authorList>
    </citation>
    <scope>NUCLEOTIDE SEQUENCE [LARGE SCALE GENOMIC DNA]</scope>
    <source>
        <strain evidence="2 3">BV-17</strain>
    </source>
</reference>
<evidence type="ECO:0000313" key="3">
    <source>
        <dbReference type="Proteomes" id="UP000440820"/>
    </source>
</evidence>
<dbReference type="RefSeq" id="WP_063549011.1">
    <property type="nucleotide sequence ID" value="NZ_JARMKU010000005.1"/>
</dbReference>
<dbReference type="Proteomes" id="UP000440820">
    <property type="component" value="Chromosome"/>
</dbReference>